<evidence type="ECO:0000256" key="1">
    <source>
        <dbReference type="SAM" id="MobiDB-lite"/>
    </source>
</evidence>
<reference evidence="3 4" key="1">
    <citation type="submission" date="2024-01" db="EMBL/GenBank/DDBJ databases">
        <title>A draft genome for the cacao thread blight pathogen Marasmiellus scandens.</title>
        <authorList>
            <person name="Baruah I.K."/>
            <person name="Leung J."/>
            <person name="Bukari Y."/>
            <person name="Amoako-Attah I."/>
            <person name="Meinhardt L.W."/>
            <person name="Bailey B.A."/>
            <person name="Cohen S.P."/>
        </authorList>
    </citation>
    <scope>NUCLEOTIDE SEQUENCE [LARGE SCALE GENOMIC DNA]</scope>
    <source>
        <strain evidence="3 4">GH-19</strain>
    </source>
</reference>
<proteinExistence type="predicted"/>
<keyword evidence="2" id="KW-0472">Membrane</keyword>
<dbReference type="Proteomes" id="UP001498398">
    <property type="component" value="Unassembled WGS sequence"/>
</dbReference>
<keyword evidence="4" id="KW-1185">Reference proteome</keyword>
<comment type="caution">
    <text evidence="3">The sequence shown here is derived from an EMBL/GenBank/DDBJ whole genome shotgun (WGS) entry which is preliminary data.</text>
</comment>
<evidence type="ECO:0008006" key="5">
    <source>
        <dbReference type="Google" id="ProtNLM"/>
    </source>
</evidence>
<feature type="region of interest" description="Disordered" evidence="1">
    <location>
        <begin position="79"/>
        <end position="145"/>
    </location>
</feature>
<protein>
    <recommendedName>
        <fullName evidence="5">Transmembrane protein</fullName>
    </recommendedName>
</protein>
<gene>
    <name evidence="3" type="ORF">VKT23_010854</name>
</gene>
<feature type="compositionally biased region" description="Basic residues" evidence="1">
    <location>
        <begin position="120"/>
        <end position="138"/>
    </location>
</feature>
<feature type="region of interest" description="Disordered" evidence="1">
    <location>
        <begin position="1"/>
        <end position="36"/>
    </location>
</feature>
<evidence type="ECO:0000256" key="2">
    <source>
        <dbReference type="SAM" id="Phobius"/>
    </source>
</evidence>
<name>A0ABR1JFI7_9AGAR</name>
<feature type="transmembrane region" description="Helical" evidence="2">
    <location>
        <begin position="42"/>
        <end position="60"/>
    </location>
</feature>
<keyword evidence="2" id="KW-1133">Transmembrane helix</keyword>
<accession>A0ABR1JFI7</accession>
<sequence>MSSSSSPITDTPPSQATAEDEQNSQDTVVSEHQVHPSPIKRTLWMIVIGLVLLLAFNSAYSSWARSKRPQVVHAQRYSKEHKFRPAASPIITESLRDGRVRLRGAGPTQSPEPKPTPTTKKTKKRSKGKARRTKRKNSGKPGRNI</sequence>
<keyword evidence="2" id="KW-0812">Transmembrane</keyword>
<evidence type="ECO:0000313" key="3">
    <source>
        <dbReference type="EMBL" id="KAK7455820.1"/>
    </source>
</evidence>
<feature type="compositionally biased region" description="Polar residues" evidence="1">
    <location>
        <begin position="7"/>
        <end position="17"/>
    </location>
</feature>
<evidence type="ECO:0000313" key="4">
    <source>
        <dbReference type="Proteomes" id="UP001498398"/>
    </source>
</evidence>
<dbReference type="EMBL" id="JBANRG010000022">
    <property type="protein sequence ID" value="KAK7455820.1"/>
    <property type="molecule type" value="Genomic_DNA"/>
</dbReference>
<organism evidence="3 4">
    <name type="scientific">Marasmiellus scandens</name>
    <dbReference type="NCBI Taxonomy" id="2682957"/>
    <lineage>
        <taxon>Eukaryota</taxon>
        <taxon>Fungi</taxon>
        <taxon>Dikarya</taxon>
        <taxon>Basidiomycota</taxon>
        <taxon>Agaricomycotina</taxon>
        <taxon>Agaricomycetes</taxon>
        <taxon>Agaricomycetidae</taxon>
        <taxon>Agaricales</taxon>
        <taxon>Marasmiineae</taxon>
        <taxon>Omphalotaceae</taxon>
        <taxon>Marasmiellus</taxon>
    </lineage>
</organism>